<feature type="transmembrane region" description="Helical" evidence="1">
    <location>
        <begin position="265"/>
        <end position="285"/>
    </location>
</feature>
<accession>A0A2G5BFI8</accession>
<dbReference type="InterPro" id="IPR026505">
    <property type="entry name" value="Solute_c_fam_35_mem_F3/F4"/>
</dbReference>
<organism evidence="2 3">
    <name type="scientific">Coemansia reversa (strain ATCC 12441 / NRRL 1564)</name>
    <dbReference type="NCBI Taxonomy" id="763665"/>
    <lineage>
        <taxon>Eukaryota</taxon>
        <taxon>Fungi</taxon>
        <taxon>Fungi incertae sedis</taxon>
        <taxon>Zoopagomycota</taxon>
        <taxon>Kickxellomycotina</taxon>
        <taxon>Kickxellomycetes</taxon>
        <taxon>Kickxellales</taxon>
        <taxon>Kickxellaceae</taxon>
        <taxon>Coemansia</taxon>
    </lineage>
</organism>
<proteinExistence type="predicted"/>
<name>A0A2G5BFI8_COERN</name>
<feature type="transmembrane region" description="Helical" evidence="1">
    <location>
        <begin position="126"/>
        <end position="144"/>
    </location>
</feature>
<gene>
    <name evidence="2" type="ORF">COEREDRAFT_61011</name>
</gene>
<feature type="transmembrane region" description="Helical" evidence="1">
    <location>
        <begin position="192"/>
        <end position="212"/>
    </location>
</feature>
<sequence>MLLGGAALVICIFTFVAQTAITRQVQQSFTKPYFMLWVSHSFWALMLPLHTLYEQLKRNPRSLGALKSEALVATAMLVLQRRRTEGRPWWLMWRAMLMALLLVAMLNAATYLWYVAVGLTSMSKVTAIYNTSCFFAYLFSVLLLNERVQAAKAAAVVVSIVGVVFMALVNVGPKTLSANKSPHPASEHGSELLGDLLSLVCACGTGLYQVLYKKYAVPRDYHSLYAVNFMTTLLGLATLLIFWLPMPALDAAGVEPFQWPNRSQFGLLVANGLLAIAYYGGFMIALALTSPLFAAIGVMLTIPITAVVDMLIRRQVLPWNVFVGGAAILVSFCILFFAEYRDTVRKSQLRRPPHAS</sequence>
<feature type="transmembrane region" description="Helical" evidence="1">
    <location>
        <begin position="33"/>
        <end position="53"/>
    </location>
</feature>
<feature type="transmembrane region" description="Helical" evidence="1">
    <location>
        <begin position="292"/>
        <end position="312"/>
    </location>
</feature>
<keyword evidence="1" id="KW-0812">Transmembrane</keyword>
<dbReference type="InterPro" id="IPR037185">
    <property type="entry name" value="EmrE-like"/>
</dbReference>
<keyword evidence="1" id="KW-0472">Membrane</keyword>
<dbReference type="Proteomes" id="UP000242474">
    <property type="component" value="Unassembled WGS sequence"/>
</dbReference>
<feature type="transmembrane region" description="Helical" evidence="1">
    <location>
        <begin position="91"/>
        <end position="114"/>
    </location>
</feature>
<reference evidence="2 3" key="1">
    <citation type="journal article" date="2015" name="Genome Biol. Evol.">
        <title>Phylogenomic analyses indicate that early fungi evolved digesting cell walls of algal ancestors of land plants.</title>
        <authorList>
            <person name="Chang Y."/>
            <person name="Wang S."/>
            <person name="Sekimoto S."/>
            <person name="Aerts A.L."/>
            <person name="Choi C."/>
            <person name="Clum A."/>
            <person name="LaButti K.M."/>
            <person name="Lindquist E.A."/>
            <person name="Yee Ngan C."/>
            <person name="Ohm R.A."/>
            <person name="Salamov A.A."/>
            <person name="Grigoriev I.V."/>
            <person name="Spatafora J.W."/>
            <person name="Berbee M.L."/>
        </authorList>
    </citation>
    <scope>NUCLEOTIDE SEQUENCE [LARGE SCALE GENOMIC DNA]</scope>
    <source>
        <strain evidence="2 3">NRRL 1564</strain>
    </source>
</reference>
<feature type="transmembrane region" description="Helical" evidence="1">
    <location>
        <begin position="224"/>
        <end position="245"/>
    </location>
</feature>
<dbReference type="SUPFAM" id="SSF103481">
    <property type="entry name" value="Multidrug resistance efflux transporter EmrE"/>
    <property type="match status" value="2"/>
</dbReference>
<evidence type="ECO:0000256" key="1">
    <source>
        <dbReference type="SAM" id="Phobius"/>
    </source>
</evidence>
<evidence type="ECO:0000313" key="3">
    <source>
        <dbReference type="Proteomes" id="UP000242474"/>
    </source>
</evidence>
<dbReference type="PANTHER" id="PTHR19346:SF4">
    <property type="entry name" value="SUGAR PHOSPHATE TRANSPORTER DOMAIN-CONTAINING PROTEIN"/>
    <property type="match status" value="1"/>
</dbReference>
<dbReference type="AlphaFoldDB" id="A0A2G5BFI8"/>
<feature type="transmembrane region" description="Helical" evidence="1">
    <location>
        <begin position="153"/>
        <end position="172"/>
    </location>
</feature>
<protein>
    <submittedName>
        <fullName evidence="2">Uncharacterized protein</fullName>
    </submittedName>
</protein>
<evidence type="ECO:0000313" key="2">
    <source>
        <dbReference type="EMBL" id="PIA17487.1"/>
    </source>
</evidence>
<keyword evidence="3" id="KW-1185">Reference proteome</keyword>
<dbReference type="Gene3D" id="1.10.3730.20">
    <property type="match status" value="1"/>
</dbReference>
<feature type="transmembrane region" description="Helical" evidence="1">
    <location>
        <begin position="318"/>
        <end position="338"/>
    </location>
</feature>
<dbReference type="OrthoDB" id="10062838at2759"/>
<keyword evidence="1" id="KW-1133">Transmembrane helix</keyword>
<dbReference type="PANTHER" id="PTHR19346">
    <property type="entry name" value="SUGAR PHOSPHATE TRANSPORTER DOMAIN-CONTAINING PROTEIN"/>
    <property type="match status" value="1"/>
</dbReference>
<dbReference type="EMBL" id="KZ303494">
    <property type="protein sequence ID" value="PIA17487.1"/>
    <property type="molecule type" value="Genomic_DNA"/>
</dbReference>